<accession>A0A0A7PK20</accession>
<dbReference type="AlphaFoldDB" id="A0A0A7PK20"/>
<dbReference type="InterPro" id="IPR029069">
    <property type="entry name" value="HotDog_dom_sf"/>
</dbReference>
<evidence type="ECO:0000313" key="4">
    <source>
        <dbReference type="Proteomes" id="UP000030907"/>
    </source>
</evidence>
<dbReference type="SUPFAM" id="SSF54637">
    <property type="entry name" value="Thioesterase/thiol ester dehydrase-isomerase"/>
    <property type="match status" value="1"/>
</dbReference>
<organism evidence="3 4">
    <name type="scientific">Sphingopyxis fribergensis</name>
    <dbReference type="NCBI Taxonomy" id="1515612"/>
    <lineage>
        <taxon>Bacteria</taxon>
        <taxon>Pseudomonadati</taxon>
        <taxon>Pseudomonadota</taxon>
        <taxon>Alphaproteobacteria</taxon>
        <taxon>Sphingomonadales</taxon>
        <taxon>Sphingomonadaceae</taxon>
        <taxon>Sphingopyxis</taxon>
    </lineage>
</organism>
<dbReference type="OrthoDB" id="9813158at2"/>
<dbReference type="NCBIfam" id="TIGR00369">
    <property type="entry name" value="unchar_dom_1"/>
    <property type="match status" value="1"/>
</dbReference>
<keyword evidence="4" id="KW-1185">Reference proteome</keyword>
<dbReference type="Pfam" id="PF03061">
    <property type="entry name" value="4HBT"/>
    <property type="match status" value="1"/>
</dbReference>
<dbReference type="Proteomes" id="UP000030907">
    <property type="component" value="Chromosome"/>
</dbReference>
<feature type="domain" description="Thioesterase" evidence="2">
    <location>
        <begin position="54"/>
        <end position="127"/>
    </location>
</feature>
<gene>
    <name evidence="3" type="ORF">SKP52_13400</name>
</gene>
<dbReference type="InterPro" id="IPR006683">
    <property type="entry name" value="Thioestr_dom"/>
</dbReference>
<dbReference type="InterPro" id="IPR003736">
    <property type="entry name" value="PAAI_dom"/>
</dbReference>
<keyword evidence="1" id="KW-0378">Hydrolase</keyword>
<dbReference type="KEGG" id="sphk:SKP52_13400"/>
<proteinExistence type="predicted"/>
<sequence length="136" mass="14092">MNAPAVPGLEELRDLLALAPFHRWLGLSIAEVGANELVISMPWRDEIISNPTVGAAHGGIVSALIDLTGLYTIIAMGGAARATADLHVDFHRPAKLGPLRAIGSPVKLGRQINVAATRILAADGTLVASGRGAYVA</sequence>
<dbReference type="CDD" id="cd03443">
    <property type="entry name" value="PaaI_thioesterase"/>
    <property type="match status" value="1"/>
</dbReference>
<dbReference type="STRING" id="1515612.SKP52_13400"/>
<dbReference type="PANTHER" id="PTHR43240">
    <property type="entry name" value="1,4-DIHYDROXY-2-NAPHTHOYL-COA THIOESTERASE 1"/>
    <property type="match status" value="1"/>
</dbReference>
<protein>
    <recommendedName>
        <fullName evidence="2">Thioesterase domain-containing protein</fullName>
    </recommendedName>
</protein>
<dbReference type="Gene3D" id="3.10.129.10">
    <property type="entry name" value="Hotdog Thioesterase"/>
    <property type="match status" value="1"/>
</dbReference>
<reference evidence="3 4" key="1">
    <citation type="journal article" date="2015" name="Int. J. Syst. Evol. Microbiol.">
        <title>Description of Sphingopyxis fribergensis sp. nov. - a soil bacterium with the ability to degrade styrene and phenylacetic acid.</title>
        <authorList>
            <person name="Oelschlagel M."/>
            <person name="Ruckert C."/>
            <person name="Kalinowski J."/>
            <person name="Schmidt G."/>
            <person name="Schlomann M."/>
            <person name="Tischler D."/>
        </authorList>
    </citation>
    <scope>NUCLEOTIDE SEQUENCE [LARGE SCALE GENOMIC DNA]</scope>
    <source>
        <strain evidence="3 4">Kp5.2</strain>
    </source>
</reference>
<evidence type="ECO:0000313" key="3">
    <source>
        <dbReference type="EMBL" id="AJA09568.1"/>
    </source>
</evidence>
<evidence type="ECO:0000256" key="1">
    <source>
        <dbReference type="ARBA" id="ARBA00022801"/>
    </source>
</evidence>
<name>A0A0A7PK20_9SPHN</name>
<dbReference type="HOGENOM" id="CLU_089876_7_1_5"/>
<evidence type="ECO:0000259" key="2">
    <source>
        <dbReference type="Pfam" id="PF03061"/>
    </source>
</evidence>
<dbReference type="EMBL" id="CP009122">
    <property type="protein sequence ID" value="AJA09568.1"/>
    <property type="molecule type" value="Genomic_DNA"/>
</dbReference>
<dbReference type="GO" id="GO:0016289">
    <property type="term" value="F:acyl-CoA hydrolase activity"/>
    <property type="evidence" value="ECO:0007669"/>
    <property type="project" value="UniProtKB-ARBA"/>
</dbReference>
<dbReference type="RefSeq" id="WP_039575381.1">
    <property type="nucleotide sequence ID" value="NZ_CP009122.1"/>
</dbReference>